<evidence type="ECO:0000313" key="2">
    <source>
        <dbReference type="Proteomes" id="UP001159427"/>
    </source>
</evidence>
<accession>A0ABN8R4A4</accession>
<protein>
    <submittedName>
        <fullName evidence="1">Uncharacterized protein</fullName>
    </submittedName>
</protein>
<evidence type="ECO:0000313" key="1">
    <source>
        <dbReference type="EMBL" id="CAH3173691.1"/>
    </source>
</evidence>
<dbReference type="Proteomes" id="UP001159427">
    <property type="component" value="Unassembled WGS sequence"/>
</dbReference>
<organism evidence="1 2">
    <name type="scientific">Porites evermanni</name>
    <dbReference type="NCBI Taxonomy" id="104178"/>
    <lineage>
        <taxon>Eukaryota</taxon>
        <taxon>Metazoa</taxon>
        <taxon>Cnidaria</taxon>
        <taxon>Anthozoa</taxon>
        <taxon>Hexacorallia</taxon>
        <taxon>Scleractinia</taxon>
        <taxon>Fungiina</taxon>
        <taxon>Poritidae</taxon>
        <taxon>Porites</taxon>
    </lineage>
</organism>
<sequence>MATEVVKVATESEEDVIINYVAIFYEEGKEGENFRRAVFLTIVFSTECELFTRQEVSATSRTCLLTLCCEEESKVPPSVAKMFIQRGSSGFHPYARWNPPQPSFTYIRGILQWAGVKNRESVLTVVSAGTSKDSVLLFDLTKL</sequence>
<feature type="non-terminal residue" evidence="1">
    <location>
        <position position="143"/>
    </location>
</feature>
<name>A0ABN8R4A4_9CNID</name>
<proteinExistence type="predicted"/>
<gene>
    <name evidence="1" type="ORF">PEVE_00009210</name>
</gene>
<reference evidence="1 2" key="1">
    <citation type="submission" date="2022-05" db="EMBL/GenBank/DDBJ databases">
        <authorList>
            <consortium name="Genoscope - CEA"/>
            <person name="William W."/>
        </authorList>
    </citation>
    <scope>NUCLEOTIDE SEQUENCE [LARGE SCALE GENOMIC DNA]</scope>
</reference>
<comment type="caution">
    <text evidence="1">The sequence shown here is derived from an EMBL/GenBank/DDBJ whole genome shotgun (WGS) entry which is preliminary data.</text>
</comment>
<keyword evidence="2" id="KW-1185">Reference proteome</keyword>
<dbReference type="EMBL" id="CALNXI010001630">
    <property type="protein sequence ID" value="CAH3173691.1"/>
    <property type="molecule type" value="Genomic_DNA"/>
</dbReference>